<name>A0A915LD73_ROMCU</name>
<evidence type="ECO:0000313" key="1">
    <source>
        <dbReference type="Proteomes" id="UP000887565"/>
    </source>
</evidence>
<reference evidence="2" key="1">
    <citation type="submission" date="2022-11" db="UniProtKB">
        <authorList>
            <consortium name="WormBaseParasite"/>
        </authorList>
    </citation>
    <scope>IDENTIFICATION</scope>
</reference>
<keyword evidence="1" id="KW-1185">Reference proteome</keyword>
<dbReference type="Proteomes" id="UP000887565">
    <property type="component" value="Unplaced"/>
</dbReference>
<protein>
    <submittedName>
        <fullName evidence="2">Uncharacterized protein</fullName>
    </submittedName>
</protein>
<accession>A0A915LD73</accession>
<proteinExistence type="predicted"/>
<organism evidence="1 2">
    <name type="scientific">Romanomermis culicivorax</name>
    <name type="common">Nematode worm</name>
    <dbReference type="NCBI Taxonomy" id="13658"/>
    <lineage>
        <taxon>Eukaryota</taxon>
        <taxon>Metazoa</taxon>
        <taxon>Ecdysozoa</taxon>
        <taxon>Nematoda</taxon>
        <taxon>Enoplea</taxon>
        <taxon>Dorylaimia</taxon>
        <taxon>Mermithida</taxon>
        <taxon>Mermithoidea</taxon>
        <taxon>Mermithidae</taxon>
        <taxon>Romanomermis</taxon>
    </lineage>
</organism>
<evidence type="ECO:0000313" key="2">
    <source>
        <dbReference type="WBParaSite" id="nRc.2.0.1.t48278-RA"/>
    </source>
</evidence>
<sequence length="139" mass="15498">MRSSHIPSTCAHSNSSENEHNFWNLKYHSSISVGPDHVTRVEIDPRPSYGRSSEYDEGFYSQSYDETIYGNPSRVGLSVSPANNALFSENWRNASSASPTATADSQISIQCNRIYGTNKTAKFPVSMDFATNDSRNRHV</sequence>
<dbReference type="WBParaSite" id="nRc.2.0.1.t48278-RA">
    <property type="protein sequence ID" value="nRc.2.0.1.t48278-RA"/>
    <property type="gene ID" value="nRc.2.0.1.g48278"/>
</dbReference>
<dbReference type="AlphaFoldDB" id="A0A915LD73"/>